<evidence type="ECO:0000259" key="5">
    <source>
        <dbReference type="Pfam" id="PF00580"/>
    </source>
</evidence>
<proteinExistence type="predicted"/>
<keyword evidence="7" id="KW-1185">Reference proteome</keyword>
<dbReference type="EMBL" id="QJKC01000001">
    <property type="protein sequence ID" value="PXX51114.1"/>
    <property type="molecule type" value="Genomic_DNA"/>
</dbReference>
<evidence type="ECO:0000256" key="3">
    <source>
        <dbReference type="ARBA" id="ARBA00022806"/>
    </source>
</evidence>
<evidence type="ECO:0000313" key="7">
    <source>
        <dbReference type="Proteomes" id="UP000248395"/>
    </source>
</evidence>
<dbReference type="GO" id="GO:0004386">
    <property type="term" value="F:helicase activity"/>
    <property type="evidence" value="ECO:0007669"/>
    <property type="project" value="UniProtKB-KW"/>
</dbReference>
<gene>
    <name evidence="6" type="ORF">DFR38_101175</name>
</gene>
<comment type="caution">
    <text evidence="6">The sequence shown here is derived from an EMBL/GenBank/DDBJ whole genome shotgun (WGS) entry which is preliminary data.</text>
</comment>
<evidence type="ECO:0000256" key="1">
    <source>
        <dbReference type="ARBA" id="ARBA00022741"/>
    </source>
</evidence>
<keyword evidence="4" id="KW-0067">ATP-binding</keyword>
<protein>
    <submittedName>
        <fullName evidence="6">UvrD/REP helicase N-terminal domain-containing protein</fullName>
    </submittedName>
</protein>
<dbReference type="GO" id="GO:0005524">
    <property type="term" value="F:ATP binding"/>
    <property type="evidence" value="ECO:0007669"/>
    <property type="project" value="UniProtKB-KW"/>
</dbReference>
<sequence>MLTEAVIFRHRDMFAYADLALKTCPHLVNVVHRRFPMVFIDEMQDTSWEQESFLNRIFDSKSVMQRFGDIDQKILSDEEGAEFLTFPRSEYGSIGTSKRFGTAIAAAVESVRVNGDAVIGEGVTTHPPVLLLYSTANVTKVVSHYGRSFLAHYPVGPRAGQVERACTGAGWLV</sequence>
<dbReference type="Pfam" id="PF00580">
    <property type="entry name" value="UvrD-helicase"/>
    <property type="match status" value="1"/>
</dbReference>
<organism evidence="6 7">
    <name type="scientific">Aquitalea magnusonii</name>
    <dbReference type="NCBI Taxonomy" id="332411"/>
    <lineage>
        <taxon>Bacteria</taxon>
        <taxon>Pseudomonadati</taxon>
        <taxon>Pseudomonadota</taxon>
        <taxon>Betaproteobacteria</taxon>
        <taxon>Neisseriales</taxon>
        <taxon>Chromobacteriaceae</taxon>
        <taxon>Aquitalea</taxon>
    </lineage>
</organism>
<evidence type="ECO:0000313" key="6">
    <source>
        <dbReference type="EMBL" id="PXX51114.1"/>
    </source>
</evidence>
<dbReference type="SUPFAM" id="SSF52540">
    <property type="entry name" value="P-loop containing nucleoside triphosphate hydrolases"/>
    <property type="match status" value="1"/>
</dbReference>
<name>A0A318JZB9_9NEIS</name>
<dbReference type="InterPro" id="IPR027417">
    <property type="entry name" value="P-loop_NTPase"/>
</dbReference>
<dbReference type="Proteomes" id="UP000248395">
    <property type="component" value="Unassembled WGS sequence"/>
</dbReference>
<keyword evidence="3 6" id="KW-0347">Helicase</keyword>
<feature type="domain" description="UvrD-like helicase ATP-binding" evidence="5">
    <location>
        <begin position="11"/>
        <end position="74"/>
    </location>
</feature>
<accession>A0A318JZB9</accession>
<keyword evidence="1" id="KW-0547">Nucleotide-binding</keyword>
<reference evidence="6 7" key="1">
    <citation type="submission" date="2018-05" db="EMBL/GenBank/DDBJ databases">
        <title>Genomic Encyclopedia of Type Strains, Phase IV (KMG-IV): sequencing the most valuable type-strain genomes for metagenomic binning, comparative biology and taxonomic classification.</title>
        <authorList>
            <person name="Goeker M."/>
        </authorList>
    </citation>
    <scope>NUCLEOTIDE SEQUENCE [LARGE SCALE GENOMIC DNA]</scope>
    <source>
        <strain evidence="6 7">DSM 25134</strain>
    </source>
</reference>
<dbReference type="Gene3D" id="3.40.50.300">
    <property type="entry name" value="P-loop containing nucleotide triphosphate hydrolases"/>
    <property type="match status" value="1"/>
</dbReference>
<dbReference type="InterPro" id="IPR014016">
    <property type="entry name" value="UvrD-like_ATP-bd"/>
</dbReference>
<dbReference type="AlphaFoldDB" id="A0A318JZB9"/>
<evidence type="ECO:0000256" key="2">
    <source>
        <dbReference type="ARBA" id="ARBA00022801"/>
    </source>
</evidence>
<evidence type="ECO:0000256" key="4">
    <source>
        <dbReference type="ARBA" id="ARBA00022840"/>
    </source>
</evidence>
<dbReference type="GO" id="GO:0016787">
    <property type="term" value="F:hydrolase activity"/>
    <property type="evidence" value="ECO:0007669"/>
    <property type="project" value="UniProtKB-KW"/>
</dbReference>
<keyword evidence="2" id="KW-0378">Hydrolase</keyword>